<dbReference type="AlphaFoldDB" id="A0A244EKU7"/>
<accession>A0A244EKU7</accession>
<dbReference type="PROSITE" id="PS00107">
    <property type="entry name" value="PROTEIN_KINASE_ATP"/>
    <property type="match status" value="1"/>
</dbReference>
<protein>
    <recommendedName>
        <fullName evidence="6">Protein kinase domain-containing protein</fullName>
    </recommendedName>
</protein>
<dbReference type="InterPro" id="IPR050339">
    <property type="entry name" value="CC_SR_Kinase"/>
</dbReference>
<name>A0A244EKU7_PSESX</name>
<sequence>MDGYHGNYKYKIVGRIGEGGFGFVEKIELFNIADHRCGEYARKSLSDLEPDLREEFRRRFAREVSYQASCVHTHVANIYLCDLKSDQPWFIMDLAAGDLQKDIDKGHLTTSQKISVLLMVADGLIYLHSLGYLHRDIKPSNILRFKDGVYKVSDFGLVKNLDKSSESEVITKIATAMGTAKYMAPEIAIAGEYSKRTDIFALGVLLEDLDMLDDSGVHEVFKKSTARRPLDRYSEVQDMRNEFLAAVSGVHI</sequence>
<evidence type="ECO:0000313" key="8">
    <source>
        <dbReference type="Proteomes" id="UP000195128"/>
    </source>
</evidence>
<reference evidence="7 8" key="1">
    <citation type="submission" date="2017-01" db="EMBL/GenBank/DDBJ databases">
        <authorList>
            <person name="Mah S.A."/>
            <person name="Swanson W.J."/>
            <person name="Moy G.W."/>
            <person name="Vacquier V.D."/>
        </authorList>
    </citation>
    <scope>NUCLEOTIDE SEQUENCE [LARGE SCALE GENOMIC DNA]</scope>
    <source>
        <strain evidence="7">PDD-32b-74</strain>
    </source>
</reference>
<evidence type="ECO:0000256" key="5">
    <source>
        <dbReference type="PROSITE-ProRule" id="PRU10141"/>
    </source>
</evidence>
<dbReference type="EMBL" id="MTSA01000021">
    <property type="protein sequence ID" value="OUM05128.1"/>
    <property type="molecule type" value="Genomic_DNA"/>
</dbReference>
<keyword evidence="1" id="KW-0808">Transferase</keyword>
<dbReference type="GO" id="GO:0005524">
    <property type="term" value="F:ATP binding"/>
    <property type="evidence" value="ECO:0007669"/>
    <property type="project" value="UniProtKB-UniRule"/>
</dbReference>
<dbReference type="InterPro" id="IPR011009">
    <property type="entry name" value="Kinase-like_dom_sf"/>
</dbReference>
<keyword evidence="4 5" id="KW-0067">ATP-binding</keyword>
<dbReference type="Gene3D" id="1.10.510.10">
    <property type="entry name" value="Transferase(Phosphotransferase) domain 1"/>
    <property type="match status" value="1"/>
</dbReference>
<dbReference type="SUPFAM" id="SSF56112">
    <property type="entry name" value="Protein kinase-like (PK-like)"/>
    <property type="match status" value="1"/>
</dbReference>
<dbReference type="SMART" id="SM00220">
    <property type="entry name" value="S_TKc"/>
    <property type="match status" value="1"/>
</dbReference>
<keyword evidence="3" id="KW-0418">Kinase</keyword>
<dbReference type="Proteomes" id="UP000195128">
    <property type="component" value="Unassembled WGS sequence"/>
</dbReference>
<dbReference type="PROSITE" id="PS50011">
    <property type="entry name" value="PROTEIN_KINASE_DOM"/>
    <property type="match status" value="1"/>
</dbReference>
<evidence type="ECO:0000313" key="7">
    <source>
        <dbReference type="EMBL" id="OUM05128.1"/>
    </source>
</evidence>
<feature type="binding site" evidence="5">
    <location>
        <position position="43"/>
    </location>
    <ligand>
        <name>ATP</name>
        <dbReference type="ChEBI" id="CHEBI:30616"/>
    </ligand>
</feature>
<comment type="caution">
    <text evidence="7">The sequence shown here is derived from an EMBL/GenBank/DDBJ whole genome shotgun (WGS) entry which is preliminary data.</text>
</comment>
<evidence type="ECO:0000256" key="4">
    <source>
        <dbReference type="ARBA" id="ARBA00022840"/>
    </source>
</evidence>
<dbReference type="PANTHER" id="PTHR11042">
    <property type="entry name" value="EUKARYOTIC TRANSLATION INITIATION FACTOR 2-ALPHA KINASE EIF2-ALPHA KINASE -RELATED"/>
    <property type="match status" value="1"/>
</dbReference>
<evidence type="ECO:0000259" key="6">
    <source>
        <dbReference type="PROSITE" id="PS50011"/>
    </source>
</evidence>
<evidence type="ECO:0000256" key="2">
    <source>
        <dbReference type="ARBA" id="ARBA00022741"/>
    </source>
</evidence>
<proteinExistence type="predicted"/>
<dbReference type="Pfam" id="PF00069">
    <property type="entry name" value="Pkinase"/>
    <property type="match status" value="1"/>
</dbReference>
<gene>
    <name evidence="7" type="ORF">BW686_22555</name>
</gene>
<dbReference type="GO" id="GO:0004672">
    <property type="term" value="F:protein kinase activity"/>
    <property type="evidence" value="ECO:0007669"/>
    <property type="project" value="InterPro"/>
</dbReference>
<evidence type="ECO:0000256" key="1">
    <source>
        <dbReference type="ARBA" id="ARBA00022679"/>
    </source>
</evidence>
<organism evidence="7 8">
    <name type="scientific">Pseudomonas syringae</name>
    <dbReference type="NCBI Taxonomy" id="317"/>
    <lineage>
        <taxon>Bacteria</taxon>
        <taxon>Pseudomonadati</taxon>
        <taxon>Pseudomonadota</taxon>
        <taxon>Gammaproteobacteria</taxon>
        <taxon>Pseudomonadales</taxon>
        <taxon>Pseudomonadaceae</taxon>
        <taxon>Pseudomonas</taxon>
    </lineage>
</organism>
<dbReference type="InterPro" id="IPR000719">
    <property type="entry name" value="Prot_kinase_dom"/>
</dbReference>
<evidence type="ECO:0000256" key="3">
    <source>
        <dbReference type="ARBA" id="ARBA00022777"/>
    </source>
</evidence>
<dbReference type="GO" id="GO:0005737">
    <property type="term" value="C:cytoplasm"/>
    <property type="evidence" value="ECO:0007669"/>
    <property type="project" value="TreeGrafter"/>
</dbReference>
<keyword evidence="2 5" id="KW-0547">Nucleotide-binding</keyword>
<dbReference type="InterPro" id="IPR017441">
    <property type="entry name" value="Protein_kinase_ATP_BS"/>
</dbReference>
<feature type="domain" description="Protein kinase" evidence="6">
    <location>
        <begin position="10"/>
        <end position="252"/>
    </location>
</feature>